<gene>
    <name evidence="1" type="ORF">SAMN05444412_106190</name>
</gene>
<dbReference type="RefSeq" id="WP_019597391.1">
    <property type="nucleotide sequence ID" value="NZ_FNQC01000006.1"/>
</dbReference>
<dbReference type="Proteomes" id="UP000199663">
    <property type="component" value="Unassembled WGS sequence"/>
</dbReference>
<reference evidence="1 2" key="1">
    <citation type="submission" date="2016-10" db="EMBL/GenBank/DDBJ databases">
        <authorList>
            <person name="Varghese N."/>
            <person name="Submissions S."/>
        </authorList>
    </citation>
    <scope>NUCLEOTIDE SEQUENCE [LARGE SCALE GENOMIC DNA]</scope>
    <source>
        <strain evidence="1 2">DSM 17997</strain>
    </source>
</reference>
<dbReference type="Gene3D" id="1.10.10.10">
    <property type="entry name" value="Winged helix-like DNA-binding domain superfamily/Winged helix DNA-binding domain"/>
    <property type="match status" value="1"/>
</dbReference>
<evidence type="ECO:0008006" key="3">
    <source>
        <dbReference type="Google" id="ProtNLM"/>
    </source>
</evidence>
<name>A0A1H3QMI5_9BACT</name>
<dbReference type="InterPro" id="IPR036388">
    <property type="entry name" value="WH-like_DNA-bd_sf"/>
</dbReference>
<dbReference type="SUPFAM" id="SSF46785">
    <property type="entry name" value="Winged helix' DNA-binding domain"/>
    <property type="match status" value="1"/>
</dbReference>
<organism evidence="1 2">
    <name type="scientific">Rhodonellum ikkaensis</name>
    <dbReference type="NCBI Taxonomy" id="336829"/>
    <lineage>
        <taxon>Bacteria</taxon>
        <taxon>Pseudomonadati</taxon>
        <taxon>Bacteroidota</taxon>
        <taxon>Cytophagia</taxon>
        <taxon>Cytophagales</taxon>
        <taxon>Cytophagaceae</taxon>
        <taxon>Rhodonellum</taxon>
    </lineage>
</organism>
<sequence length="120" mass="13604">MEFIKQIERLQLLNKLVKEQRTGSPEEFAERLGVSRAKLYLMLDELRDEGVEIRFSKRSNSFVYENCNGVSVVFSLKVLGSDEIRKISAGKISNYLPASKLLDGTIFSLVYDQSANQHAS</sequence>
<protein>
    <recommendedName>
        <fullName evidence="3">HTH domain-containing protein</fullName>
    </recommendedName>
</protein>
<evidence type="ECO:0000313" key="1">
    <source>
        <dbReference type="EMBL" id="SDZ14503.1"/>
    </source>
</evidence>
<proteinExistence type="predicted"/>
<dbReference type="InterPro" id="IPR036390">
    <property type="entry name" value="WH_DNA-bd_sf"/>
</dbReference>
<keyword evidence="2" id="KW-1185">Reference proteome</keyword>
<comment type="caution">
    <text evidence="1">The sequence shown here is derived from an EMBL/GenBank/DDBJ whole genome shotgun (WGS) entry which is preliminary data.</text>
</comment>
<accession>A0A1H3QMI5</accession>
<dbReference type="EMBL" id="FNQC01000006">
    <property type="protein sequence ID" value="SDZ14503.1"/>
    <property type="molecule type" value="Genomic_DNA"/>
</dbReference>
<evidence type="ECO:0000313" key="2">
    <source>
        <dbReference type="Proteomes" id="UP000199663"/>
    </source>
</evidence>